<dbReference type="PANTHER" id="PTHR43649:SF14">
    <property type="entry name" value="BLR3389 PROTEIN"/>
    <property type="match status" value="1"/>
</dbReference>
<dbReference type="Pfam" id="PF01547">
    <property type="entry name" value="SBP_bac_1"/>
    <property type="match status" value="1"/>
</dbReference>
<evidence type="ECO:0000256" key="2">
    <source>
        <dbReference type="ARBA" id="ARBA00008520"/>
    </source>
</evidence>
<dbReference type="Gene3D" id="3.40.190.10">
    <property type="entry name" value="Periplasmic binding protein-like II"/>
    <property type="match status" value="2"/>
</dbReference>
<dbReference type="GO" id="GO:0042597">
    <property type="term" value="C:periplasmic space"/>
    <property type="evidence" value="ECO:0007669"/>
    <property type="project" value="UniProtKB-SubCell"/>
</dbReference>
<evidence type="ECO:0000256" key="1">
    <source>
        <dbReference type="ARBA" id="ARBA00004418"/>
    </source>
</evidence>
<comment type="caution">
    <text evidence="4">The sequence shown here is derived from an EMBL/GenBank/DDBJ whole genome shotgun (WGS) entry which is preliminary data.</text>
</comment>
<name>A0A4Z0W761_9GAMM</name>
<dbReference type="OrthoDB" id="355435at2"/>
<dbReference type="EMBL" id="SRMF01000009">
    <property type="protein sequence ID" value="TGG91300.1"/>
    <property type="molecule type" value="Genomic_DNA"/>
</dbReference>
<accession>A0A4Z0W761</accession>
<keyword evidence="5" id="KW-1185">Reference proteome</keyword>
<dbReference type="InterPro" id="IPR050490">
    <property type="entry name" value="Bact_solute-bd_prot1"/>
</dbReference>
<dbReference type="SUPFAM" id="SSF53850">
    <property type="entry name" value="Periplasmic binding protein-like II"/>
    <property type="match status" value="1"/>
</dbReference>
<protein>
    <submittedName>
        <fullName evidence="4">Extracellular solute-binding protein</fullName>
    </submittedName>
</protein>
<dbReference type="Proteomes" id="UP000297475">
    <property type="component" value="Unassembled WGS sequence"/>
</dbReference>
<proteinExistence type="inferred from homology"/>
<comment type="subcellular location">
    <subcellularLocation>
        <location evidence="1">Periplasm</location>
    </subcellularLocation>
</comment>
<dbReference type="RefSeq" id="WP_135484393.1">
    <property type="nucleotide sequence ID" value="NZ_SRMF01000009.1"/>
</dbReference>
<gene>
    <name evidence="4" type="ORF">E4656_16390</name>
</gene>
<comment type="similarity">
    <text evidence="2">Belongs to the bacterial solute-binding protein 1 family.</text>
</comment>
<evidence type="ECO:0000313" key="5">
    <source>
        <dbReference type="Proteomes" id="UP000297475"/>
    </source>
</evidence>
<feature type="chain" id="PRO_5021502202" evidence="3">
    <location>
        <begin position="28"/>
        <end position="422"/>
    </location>
</feature>
<feature type="signal peptide" evidence="3">
    <location>
        <begin position="1"/>
        <end position="27"/>
    </location>
</feature>
<dbReference type="AlphaFoldDB" id="A0A4Z0W761"/>
<dbReference type="InterPro" id="IPR006059">
    <property type="entry name" value="SBP"/>
</dbReference>
<reference evidence="4 5" key="1">
    <citation type="submission" date="2019-04" db="EMBL/GenBank/DDBJ databases">
        <title>Natronospirillum operosus gen. nov., sp. nov., a haloalkaliphilic satellite isolated from decaying biomass of laboratory culture of cyanobacterium Geitlerinema sp. and proposal of Natronospirillaceae fam. nov. and Saccharospirillaceae fam. nov.</title>
        <authorList>
            <person name="Kevbrin V."/>
            <person name="Boltyanskaya Y."/>
            <person name="Koziaeva V."/>
            <person name="Grouzdev D.S."/>
            <person name="Park M."/>
            <person name="Cho J."/>
        </authorList>
    </citation>
    <scope>NUCLEOTIDE SEQUENCE [LARGE SCALE GENOMIC DNA]</scope>
    <source>
        <strain evidence="4 5">G-116</strain>
    </source>
</reference>
<dbReference type="PANTHER" id="PTHR43649">
    <property type="entry name" value="ARABINOSE-BINDING PROTEIN-RELATED"/>
    <property type="match status" value="1"/>
</dbReference>
<evidence type="ECO:0000256" key="3">
    <source>
        <dbReference type="SAM" id="SignalP"/>
    </source>
</evidence>
<evidence type="ECO:0000313" key="4">
    <source>
        <dbReference type="EMBL" id="TGG91300.1"/>
    </source>
</evidence>
<keyword evidence="3" id="KW-0732">Signal</keyword>
<organism evidence="4 5">
    <name type="scientific">Natronospirillum operosum</name>
    <dbReference type="NCBI Taxonomy" id="2759953"/>
    <lineage>
        <taxon>Bacteria</taxon>
        <taxon>Pseudomonadati</taxon>
        <taxon>Pseudomonadota</taxon>
        <taxon>Gammaproteobacteria</taxon>
        <taxon>Oceanospirillales</taxon>
        <taxon>Natronospirillaceae</taxon>
        <taxon>Natronospirillum</taxon>
    </lineage>
</organism>
<sequence>MITFQRLLAGACATSVLMMTGAATVHAQERVHVLHNQQDAFIREVWDELRQDFQAQNPDIEVELEFMDDQAMQQRLPTLLQASVKPNLYWSFGGDDYRMRAQSGLLGDITDMADGLRGNIPEGILEAYEVDGRLYGAPYRLAGVGFWYNRDLFEEAGVSSDDIETWDDFLDVVQALQDAGITPIAAGGSERWPLHFYWTYLAMRTGGQELFEAILNDEASFVNEHYIRAGEELQRLADLEPFQSGYMGFAYNEAAGVFGNGNAAIHLMGEWDIGVQTSESESGEGVSGDRLGYFNFPAVEGGEGDPSATIGGVDGFAFTSGRATEESVKWLEFFLAPEQQSRLAAEGIIIPVANGAQEHMEDQHLQMVAETIANSSWHQVFWDQALGASVGGVINDMSADLVAGRVTPEQAVQQIQEAWEFR</sequence>